<keyword evidence="5" id="KW-1185">Reference proteome</keyword>
<keyword evidence="2" id="KW-0472">Membrane</keyword>
<name>A0A0V8RVG9_PYROC</name>
<dbReference type="RefSeq" id="WP_058370729.1">
    <property type="nucleotide sequence ID" value="NZ_LNTB01000001.1"/>
</dbReference>
<dbReference type="InterPro" id="IPR029031">
    <property type="entry name" value="Gingipain_N_sf"/>
</dbReference>
<sequence length="818" mass="85240">MRRLLPPALLILLLALLIHAHAGAATGGQQGRVVLTARVGGDGWAYIHAVLPPGSYRVAGVQGWEPRAANPRPLLLSFTPDPELWSRLSRLAVAAPAESLGPSVRLVQRPWGVELYAWVPGRPGSTVEVVLEEAGAGRQAAGGAASMIIVVPGEPAALEAAGEIARIHESQGLSVRIVTVDEIRSSYKPAPQPPGACRPGKNGPKYDMDLALRIVSMLREAAGKGARYVLIIGGARDVPPIYYCSPILRELVGPDEAAVPTDYYYADPNYDGLAELAVGRIPFTDRGMLQAYVEALRRWVEGGSWQGEAFLAGGAPFATDLMVGEAAVVKALEEASGLPLKPDVMMLSLGGYTGTGFASRLGDYGLYYLVTHGAGNALLDYVPGGLWNYDFEEKLRSDQVTAAGEPGVFVTPACRSAFWDYDLVDPPFKPPSLADALLGRGDAVAYLGYTRIAVEMVDGVSAGDRGVEVSLAGADAPLLLFLRSLGSANTLGDAWLQALNAYAVSPASHYRAYLTSGQEDIGELVLREAAFLGDPAAPNPWRSGGAGGEGEPPGLVPPRGSIRVGAALLAMPLARYASGSLPAFNPGGSTEVALGFQGACPDSIAANAVYRVEGVYLLGLRRLDASVKRSGGECVARIRLPLDSPGLVRIVAMWGGRATAYYLVAAGAWLDAGNGTLVLRGLDVLETVGDEPLLLTLNGTAATLLPGGSTSYTLPLAMLGPRARGAVAAVEPVHRYDAIYGGEFVESVEAKLARLFRVELPAGKLRPITTPFTARLAEASPAEKPSPLPHAGAGTALLAAALAAAAAAAAAARRRAGG</sequence>
<dbReference type="GO" id="GO:0008234">
    <property type="term" value="F:cysteine-type peptidase activity"/>
    <property type="evidence" value="ECO:0007669"/>
    <property type="project" value="InterPro"/>
</dbReference>
<protein>
    <recommendedName>
        <fullName evidence="3">Gingipain domain-containing protein</fullName>
    </recommendedName>
</protein>
<dbReference type="EMBL" id="LNTB01000001">
    <property type="protein sequence ID" value="KSW12049.1"/>
    <property type="molecule type" value="Genomic_DNA"/>
</dbReference>
<dbReference type="InterPro" id="IPR001769">
    <property type="entry name" value="Gingipain"/>
</dbReference>
<dbReference type="AlphaFoldDB" id="A0A0V8RVG9"/>
<evidence type="ECO:0000313" key="4">
    <source>
        <dbReference type="EMBL" id="KSW12049.1"/>
    </source>
</evidence>
<keyword evidence="2" id="KW-0812">Transmembrane</keyword>
<dbReference type="OrthoDB" id="15323at2157"/>
<proteinExistence type="predicted"/>
<feature type="domain" description="Gingipain" evidence="3">
    <location>
        <begin position="147"/>
        <end position="537"/>
    </location>
</feature>
<dbReference type="Gene3D" id="3.40.50.10390">
    <property type="entry name" value="Gingipain r, domain 1"/>
    <property type="match status" value="1"/>
</dbReference>
<accession>A0A0V8RVG9</accession>
<organism evidence="4 5">
    <name type="scientific">Pyrodictium occultum</name>
    <dbReference type="NCBI Taxonomy" id="2309"/>
    <lineage>
        <taxon>Archaea</taxon>
        <taxon>Thermoproteota</taxon>
        <taxon>Thermoprotei</taxon>
        <taxon>Desulfurococcales</taxon>
        <taxon>Pyrodictiaceae</taxon>
        <taxon>Pyrodictium</taxon>
    </lineage>
</organism>
<evidence type="ECO:0000313" key="5">
    <source>
        <dbReference type="Proteomes" id="UP000053352"/>
    </source>
</evidence>
<evidence type="ECO:0000256" key="2">
    <source>
        <dbReference type="SAM" id="Phobius"/>
    </source>
</evidence>
<gene>
    <name evidence="4" type="ORF">CF15_04520</name>
</gene>
<keyword evidence="2" id="KW-1133">Transmembrane helix</keyword>
<dbReference type="Proteomes" id="UP000053352">
    <property type="component" value="Unassembled WGS sequence"/>
</dbReference>
<feature type="transmembrane region" description="Helical" evidence="2">
    <location>
        <begin position="791"/>
        <end position="812"/>
    </location>
</feature>
<keyword evidence="1" id="KW-0732">Signal</keyword>
<evidence type="ECO:0000259" key="3">
    <source>
        <dbReference type="Pfam" id="PF01364"/>
    </source>
</evidence>
<reference evidence="4 5" key="1">
    <citation type="submission" date="2015-11" db="EMBL/GenBank/DDBJ databases">
        <title>Genome sequence of Pyrodictium occultum PL-19, a marine hyperthermophilic archaeon isolated from Volcano, Italy.</title>
        <authorList>
            <person name="Utturkar S."/>
            <person name="Huber H."/>
            <person name="Leptihn S."/>
            <person name="Brown S."/>
            <person name="Stetter K.O."/>
            <person name="Podar M."/>
        </authorList>
    </citation>
    <scope>NUCLEOTIDE SEQUENCE [LARGE SCALE GENOMIC DNA]</scope>
    <source>
        <strain evidence="4 5">PL-19</strain>
    </source>
</reference>
<dbReference type="GO" id="GO:0006508">
    <property type="term" value="P:proteolysis"/>
    <property type="evidence" value="ECO:0007669"/>
    <property type="project" value="InterPro"/>
</dbReference>
<dbReference type="Pfam" id="PF01364">
    <property type="entry name" value="Peptidase_C25"/>
    <property type="match status" value="1"/>
</dbReference>
<evidence type="ECO:0000256" key="1">
    <source>
        <dbReference type="ARBA" id="ARBA00022729"/>
    </source>
</evidence>
<dbReference type="SUPFAM" id="SSF52129">
    <property type="entry name" value="Caspase-like"/>
    <property type="match status" value="1"/>
</dbReference>
<dbReference type="InterPro" id="IPR029030">
    <property type="entry name" value="Caspase-like_dom_sf"/>
</dbReference>
<comment type="caution">
    <text evidence="4">The sequence shown here is derived from an EMBL/GenBank/DDBJ whole genome shotgun (WGS) entry which is preliminary data.</text>
</comment>